<name>A0A2T3B7M5_AMORE</name>
<dbReference type="GeneID" id="36572508"/>
<keyword evidence="3" id="KW-1185">Reference proteome</keyword>
<dbReference type="InParanoid" id="A0A2T3B7M5"/>
<sequence>MYACKAASIHPSIHPSTHPSIPEPPPPTLPNPTSTITHLTSLHIHQPNQTPEPQAHNPPKLKTATCDKTQTRSWIGLCYCTLPCLTVPIITTRN</sequence>
<protein>
    <submittedName>
        <fullName evidence="2">Uncharacterized protein</fullName>
    </submittedName>
</protein>
<evidence type="ECO:0000256" key="1">
    <source>
        <dbReference type="SAM" id="MobiDB-lite"/>
    </source>
</evidence>
<gene>
    <name evidence="2" type="ORF">M430DRAFT_210408</name>
</gene>
<feature type="compositionally biased region" description="Low complexity" evidence="1">
    <location>
        <begin position="8"/>
        <end position="20"/>
    </location>
</feature>
<accession>A0A2T3B7M5</accession>
<feature type="region of interest" description="Disordered" evidence="1">
    <location>
        <begin position="1"/>
        <end position="35"/>
    </location>
</feature>
<reference evidence="2 3" key="1">
    <citation type="journal article" date="2018" name="New Phytol.">
        <title>Comparative genomics and transcriptomics depict ericoid mycorrhizal fungi as versatile saprotrophs and plant mutualists.</title>
        <authorList>
            <person name="Martino E."/>
            <person name="Morin E."/>
            <person name="Grelet G.A."/>
            <person name="Kuo A."/>
            <person name="Kohler A."/>
            <person name="Daghino S."/>
            <person name="Barry K.W."/>
            <person name="Cichocki N."/>
            <person name="Clum A."/>
            <person name="Dockter R.B."/>
            <person name="Hainaut M."/>
            <person name="Kuo R.C."/>
            <person name="LaButti K."/>
            <person name="Lindahl B.D."/>
            <person name="Lindquist E.A."/>
            <person name="Lipzen A."/>
            <person name="Khouja H.R."/>
            <person name="Magnuson J."/>
            <person name="Murat C."/>
            <person name="Ohm R.A."/>
            <person name="Singer S.W."/>
            <person name="Spatafora J.W."/>
            <person name="Wang M."/>
            <person name="Veneault-Fourrey C."/>
            <person name="Henrissat B."/>
            <person name="Grigoriev I.V."/>
            <person name="Martin F.M."/>
            <person name="Perotto S."/>
        </authorList>
    </citation>
    <scope>NUCLEOTIDE SEQUENCE [LARGE SCALE GENOMIC DNA]</scope>
    <source>
        <strain evidence="2 3">ATCC 22711</strain>
    </source>
</reference>
<organism evidence="2 3">
    <name type="scientific">Amorphotheca resinae ATCC 22711</name>
    <dbReference type="NCBI Taxonomy" id="857342"/>
    <lineage>
        <taxon>Eukaryota</taxon>
        <taxon>Fungi</taxon>
        <taxon>Dikarya</taxon>
        <taxon>Ascomycota</taxon>
        <taxon>Pezizomycotina</taxon>
        <taxon>Leotiomycetes</taxon>
        <taxon>Helotiales</taxon>
        <taxon>Amorphothecaceae</taxon>
        <taxon>Amorphotheca</taxon>
    </lineage>
</organism>
<dbReference type="EMBL" id="KZ679008">
    <property type="protein sequence ID" value="PSS22865.1"/>
    <property type="molecule type" value="Genomic_DNA"/>
</dbReference>
<feature type="compositionally biased region" description="Pro residues" evidence="1">
    <location>
        <begin position="21"/>
        <end position="30"/>
    </location>
</feature>
<dbReference type="Proteomes" id="UP000241818">
    <property type="component" value="Unassembled WGS sequence"/>
</dbReference>
<proteinExistence type="predicted"/>
<dbReference type="RefSeq" id="XP_024722911.1">
    <property type="nucleotide sequence ID" value="XM_024864427.1"/>
</dbReference>
<evidence type="ECO:0000313" key="2">
    <source>
        <dbReference type="EMBL" id="PSS22865.1"/>
    </source>
</evidence>
<evidence type="ECO:0000313" key="3">
    <source>
        <dbReference type="Proteomes" id="UP000241818"/>
    </source>
</evidence>
<dbReference type="AlphaFoldDB" id="A0A2T3B7M5"/>